<evidence type="ECO:0000256" key="9">
    <source>
        <dbReference type="SAM" id="MobiDB-lite"/>
    </source>
</evidence>
<keyword evidence="6" id="KW-0804">Transcription</keyword>
<protein>
    <recommendedName>
        <fullName evidence="10">C2H2-type domain-containing protein</fullName>
    </recommendedName>
</protein>
<evidence type="ECO:0000313" key="12">
    <source>
        <dbReference type="Proteomes" id="UP001174694"/>
    </source>
</evidence>
<keyword evidence="5" id="KW-0805">Transcription regulation</keyword>
<dbReference type="Gene3D" id="3.30.160.60">
    <property type="entry name" value="Classic Zinc Finger"/>
    <property type="match status" value="2"/>
</dbReference>
<evidence type="ECO:0000256" key="1">
    <source>
        <dbReference type="ARBA" id="ARBA00004123"/>
    </source>
</evidence>
<evidence type="ECO:0000256" key="2">
    <source>
        <dbReference type="ARBA" id="ARBA00022723"/>
    </source>
</evidence>
<name>A0AA38RQZ1_9PEZI</name>
<dbReference type="PANTHER" id="PTHR46179">
    <property type="entry name" value="ZINC FINGER PROTEIN"/>
    <property type="match status" value="1"/>
</dbReference>
<dbReference type="PANTHER" id="PTHR46179:SF13">
    <property type="entry name" value="C2H2-TYPE DOMAIN-CONTAINING PROTEIN"/>
    <property type="match status" value="1"/>
</dbReference>
<evidence type="ECO:0000256" key="8">
    <source>
        <dbReference type="PROSITE-ProRule" id="PRU00042"/>
    </source>
</evidence>
<feature type="compositionally biased region" description="Basic and acidic residues" evidence="9">
    <location>
        <begin position="342"/>
        <end position="373"/>
    </location>
</feature>
<evidence type="ECO:0000313" key="11">
    <source>
        <dbReference type="EMBL" id="KAJ9138671.1"/>
    </source>
</evidence>
<dbReference type="GO" id="GO:0008270">
    <property type="term" value="F:zinc ion binding"/>
    <property type="evidence" value="ECO:0007669"/>
    <property type="project" value="UniProtKB-KW"/>
</dbReference>
<feature type="domain" description="C2H2-type" evidence="10">
    <location>
        <begin position="328"/>
        <end position="355"/>
    </location>
</feature>
<dbReference type="InterPro" id="IPR051061">
    <property type="entry name" value="Zinc_finger_trans_reg"/>
</dbReference>
<dbReference type="EMBL" id="JANBVO010000029">
    <property type="protein sequence ID" value="KAJ9138671.1"/>
    <property type="molecule type" value="Genomic_DNA"/>
</dbReference>
<dbReference type="InterPro" id="IPR013087">
    <property type="entry name" value="Znf_C2H2_type"/>
</dbReference>
<dbReference type="PROSITE" id="PS00028">
    <property type="entry name" value="ZINC_FINGER_C2H2_1"/>
    <property type="match status" value="1"/>
</dbReference>
<dbReference type="Pfam" id="PF00096">
    <property type="entry name" value="zf-C2H2"/>
    <property type="match status" value="1"/>
</dbReference>
<dbReference type="GO" id="GO:0005634">
    <property type="term" value="C:nucleus"/>
    <property type="evidence" value="ECO:0007669"/>
    <property type="project" value="UniProtKB-SubCell"/>
</dbReference>
<keyword evidence="2" id="KW-0479">Metal-binding</keyword>
<dbReference type="SUPFAM" id="SSF57667">
    <property type="entry name" value="beta-beta-alpha zinc fingers"/>
    <property type="match status" value="1"/>
</dbReference>
<sequence length="392" mass="43605">MDVKVEHANGFHVGGHAGPCGDISLSASMDMGMDFDDGFALSSHPMTYQSSRGSFSTASSFCGPFTPTSGRFTPVSGRSTPQQRPPSMDLDCSFGSTVDFELTPPSTATSSYFPMHMKGNPVPDMFPRGLPATPTRYSNMLDVGMLHQDSMDGFTQSQSMDMYSFSEGLSPSPFMIPTPPQSFHGAPGCDMSAIWSYQPDSPITFLDKQSTPTVPTVKSMGSIKIDDLEESSRLSGTARRLFVSNAQQRTSALRRATTTPSIRRSRLEKGEEGFETVDKSGFLVKTIAKGKHVCDFPECRGQNKSFNRMEHLKRHIKTKHQMSVKEYFKCDYCNKSFSRTDNRRSHMELHTKKSSRTDYVPEAREALEKERAGIKKRRPRKPKTESEAKSSE</sequence>
<evidence type="ECO:0000256" key="7">
    <source>
        <dbReference type="ARBA" id="ARBA00023242"/>
    </source>
</evidence>
<evidence type="ECO:0000259" key="10">
    <source>
        <dbReference type="PROSITE" id="PS50157"/>
    </source>
</evidence>
<dbReference type="AlphaFoldDB" id="A0AA38RQZ1"/>
<keyword evidence="7" id="KW-0539">Nucleus</keyword>
<feature type="compositionally biased region" description="Basic and acidic residues" evidence="9">
    <location>
        <begin position="382"/>
        <end position="392"/>
    </location>
</feature>
<keyword evidence="12" id="KW-1185">Reference proteome</keyword>
<accession>A0AA38RQZ1</accession>
<keyword evidence="3 8" id="KW-0863">Zinc-finger</keyword>
<comment type="caution">
    <text evidence="11">The sequence shown here is derived from an EMBL/GenBank/DDBJ whole genome shotgun (WGS) entry which is preliminary data.</text>
</comment>
<dbReference type="InterPro" id="IPR036236">
    <property type="entry name" value="Znf_C2H2_sf"/>
</dbReference>
<reference evidence="11" key="1">
    <citation type="submission" date="2022-07" db="EMBL/GenBank/DDBJ databases">
        <title>Fungi with potential for degradation of polypropylene.</title>
        <authorList>
            <person name="Gostincar C."/>
        </authorList>
    </citation>
    <scope>NUCLEOTIDE SEQUENCE</scope>
    <source>
        <strain evidence="11">EXF-13308</strain>
    </source>
</reference>
<feature type="region of interest" description="Disordered" evidence="9">
    <location>
        <begin position="342"/>
        <end position="392"/>
    </location>
</feature>
<organism evidence="11 12">
    <name type="scientific">Pleurostoma richardsiae</name>
    <dbReference type="NCBI Taxonomy" id="41990"/>
    <lineage>
        <taxon>Eukaryota</taxon>
        <taxon>Fungi</taxon>
        <taxon>Dikarya</taxon>
        <taxon>Ascomycota</taxon>
        <taxon>Pezizomycotina</taxon>
        <taxon>Sordariomycetes</taxon>
        <taxon>Sordariomycetidae</taxon>
        <taxon>Calosphaeriales</taxon>
        <taxon>Pleurostomataceae</taxon>
        <taxon>Pleurostoma</taxon>
    </lineage>
</organism>
<dbReference type="GO" id="GO:0006357">
    <property type="term" value="P:regulation of transcription by RNA polymerase II"/>
    <property type="evidence" value="ECO:0007669"/>
    <property type="project" value="TreeGrafter"/>
</dbReference>
<evidence type="ECO:0000256" key="5">
    <source>
        <dbReference type="ARBA" id="ARBA00023015"/>
    </source>
</evidence>
<evidence type="ECO:0000256" key="3">
    <source>
        <dbReference type="ARBA" id="ARBA00022771"/>
    </source>
</evidence>
<evidence type="ECO:0000256" key="6">
    <source>
        <dbReference type="ARBA" id="ARBA00023163"/>
    </source>
</evidence>
<dbReference type="Proteomes" id="UP001174694">
    <property type="component" value="Unassembled WGS sequence"/>
</dbReference>
<comment type="subcellular location">
    <subcellularLocation>
        <location evidence="1">Nucleus</location>
    </subcellularLocation>
</comment>
<keyword evidence="4" id="KW-0862">Zinc</keyword>
<dbReference type="PROSITE" id="PS50157">
    <property type="entry name" value="ZINC_FINGER_C2H2_2"/>
    <property type="match status" value="1"/>
</dbReference>
<dbReference type="SMART" id="SM00355">
    <property type="entry name" value="ZnF_C2H2"/>
    <property type="match status" value="2"/>
</dbReference>
<proteinExistence type="predicted"/>
<gene>
    <name evidence="11" type="ORF">NKR23_g8314</name>
</gene>
<evidence type="ECO:0000256" key="4">
    <source>
        <dbReference type="ARBA" id="ARBA00022833"/>
    </source>
</evidence>